<dbReference type="VEuPathDB" id="VectorBase:AEPI008973"/>
<proteinExistence type="inferred from homology"/>
<protein>
    <recommendedName>
        <fullName evidence="6">Succinate dehydrogenase assembly factor 3</fullName>
        <shortName evidence="6">SDH assembly factor 3</shortName>
        <shortName evidence="6">SDHAF3</shortName>
    </recommendedName>
</protein>
<comment type="subunit">
    <text evidence="6">Interacts with the iron-sulfur protein subunit within the SDH catalytic dimer.</text>
</comment>
<keyword evidence="8" id="KW-1185">Reference proteome</keyword>
<comment type="function">
    <text evidence="6">Plays an essential role in the assembly of succinate dehydrogenase (SDH), an enzyme complex (also referred to as respiratory complex II) that is a component of both the tricarboxylic acid (TCA) cycle and the mitochondrial electron transport chain, and which couples the oxidation of succinate to fumarate with the reduction of ubiquinone (coenzyme Q) to ubiquinol. Promotes maturation of the iron-sulfur protein subunit of the SDH catalytic dimer, protecting it from the deleterious effects of oxidants. May act together with SDHAF1.</text>
</comment>
<dbReference type="EnsemblMetazoa" id="AEPI008973-RA">
    <property type="protein sequence ID" value="AEPI008973-PA"/>
    <property type="gene ID" value="AEPI008973"/>
</dbReference>
<dbReference type="Proteomes" id="UP000075885">
    <property type="component" value="Unassembled WGS sequence"/>
</dbReference>
<evidence type="ECO:0000256" key="3">
    <source>
        <dbReference type="ARBA" id="ARBA00022946"/>
    </source>
</evidence>
<dbReference type="AlphaFoldDB" id="A0A182PPU3"/>
<dbReference type="InterPro" id="IPR008381">
    <property type="entry name" value="SDHAF3/Sdh7"/>
</dbReference>
<evidence type="ECO:0000256" key="2">
    <source>
        <dbReference type="ARBA" id="ARBA00006020"/>
    </source>
</evidence>
<evidence type="ECO:0000313" key="7">
    <source>
        <dbReference type="EnsemblMetazoa" id="AEPI008973-PA"/>
    </source>
</evidence>
<dbReference type="Pfam" id="PF13233">
    <property type="entry name" value="Complex1_LYR_2"/>
    <property type="match status" value="1"/>
</dbReference>
<keyword evidence="3" id="KW-0809">Transit peptide</keyword>
<evidence type="ECO:0000256" key="1">
    <source>
        <dbReference type="ARBA" id="ARBA00004305"/>
    </source>
</evidence>
<evidence type="ECO:0000256" key="4">
    <source>
        <dbReference type="ARBA" id="ARBA00023128"/>
    </source>
</evidence>
<keyword evidence="4 6" id="KW-0496">Mitochondrion</keyword>
<sequence length="151" mass="16530">MNHAQKVRVLYKTILRLHRGLPVALQELGNNYVKEEFKRHKTCSPMESQKFMSEWAGYAINLAEQLGIRGLNSFGFSGVTGSNVVWGLTDWLTTAAAAAASNRPLVDPLSDLTGLTLALLELEVEAEVSNLDTDTGLRERAECGEATGLRP</sequence>
<dbReference type="GO" id="GO:0006105">
    <property type="term" value="P:succinate metabolic process"/>
    <property type="evidence" value="ECO:0007669"/>
    <property type="project" value="TreeGrafter"/>
</dbReference>
<reference evidence="7" key="2">
    <citation type="submission" date="2020-05" db="UniProtKB">
        <authorList>
            <consortium name="EnsemblMetazoa"/>
        </authorList>
    </citation>
    <scope>IDENTIFICATION</scope>
    <source>
        <strain evidence="7">Epiroticus2</strain>
    </source>
</reference>
<dbReference type="PANTHER" id="PTHR13137">
    <property type="entry name" value="DC11 ACN9 HOMOLOG"/>
    <property type="match status" value="1"/>
</dbReference>
<dbReference type="GO" id="GO:0005759">
    <property type="term" value="C:mitochondrial matrix"/>
    <property type="evidence" value="ECO:0007669"/>
    <property type="project" value="UniProtKB-SubCell"/>
</dbReference>
<evidence type="ECO:0000313" key="8">
    <source>
        <dbReference type="Proteomes" id="UP000075885"/>
    </source>
</evidence>
<dbReference type="CDD" id="cd20270">
    <property type="entry name" value="Complex1_LYR_SDHAF3_LYRM10"/>
    <property type="match status" value="1"/>
</dbReference>
<name>A0A182PPU3_9DIPT</name>
<organism evidence="7 8">
    <name type="scientific">Anopheles epiroticus</name>
    <dbReference type="NCBI Taxonomy" id="199890"/>
    <lineage>
        <taxon>Eukaryota</taxon>
        <taxon>Metazoa</taxon>
        <taxon>Ecdysozoa</taxon>
        <taxon>Arthropoda</taxon>
        <taxon>Hexapoda</taxon>
        <taxon>Insecta</taxon>
        <taxon>Pterygota</taxon>
        <taxon>Neoptera</taxon>
        <taxon>Endopterygota</taxon>
        <taxon>Diptera</taxon>
        <taxon>Nematocera</taxon>
        <taxon>Culicoidea</taxon>
        <taxon>Culicidae</taxon>
        <taxon>Anophelinae</taxon>
        <taxon>Anopheles</taxon>
    </lineage>
</organism>
<keyword evidence="5 6" id="KW-0143">Chaperone</keyword>
<dbReference type="STRING" id="199890.A0A182PPU3"/>
<comment type="similarity">
    <text evidence="2 6">Belongs to the complex I LYR family. SDHAF3 subfamily.</text>
</comment>
<reference evidence="8" key="1">
    <citation type="submission" date="2013-03" db="EMBL/GenBank/DDBJ databases">
        <title>The Genome Sequence of Anopheles epiroticus epiroticus2.</title>
        <authorList>
            <consortium name="The Broad Institute Genomics Platform"/>
            <person name="Neafsey D.E."/>
            <person name="Howell P."/>
            <person name="Walker B."/>
            <person name="Young S.K."/>
            <person name="Zeng Q."/>
            <person name="Gargeya S."/>
            <person name="Fitzgerald M."/>
            <person name="Haas B."/>
            <person name="Abouelleil A."/>
            <person name="Allen A.W."/>
            <person name="Alvarado L."/>
            <person name="Arachchi H.M."/>
            <person name="Berlin A.M."/>
            <person name="Chapman S.B."/>
            <person name="Gainer-Dewar J."/>
            <person name="Goldberg J."/>
            <person name="Griggs A."/>
            <person name="Gujja S."/>
            <person name="Hansen M."/>
            <person name="Howarth C."/>
            <person name="Imamovic A."/>
            <person name="Ireland A."/>
            <person name="Larimer J."/>
            <person name="McCowan C."/>
            <person name="Murphy C."/>
            <person name="Pearson M."/>
            <person name="Poon T.W."/>
            <person name="Priest M."/>
            <person name="Roberts A."/>
            <person name="Saif S."/>
            <person name="Shea T."/>
            <person name="Sisk P."/>
            <person name="Sykes S."/>
            <person name="Wortman J."/>
            <person name="Nusbaum C."/>
            <person name="Birren B."/>
        </authorList>
    </citation>
    <scope>NUCLEOTIDE SEQUENCE [LARGE SCALE GENOMIC DNA]</scope>
    <source>
        <strain evidence="8">Epiroticus2</strain>
    </source>
</reference>
<dbReference type="PANTHER" id="PTHR13137:SF6">
    <property type="entry name" value="SUCCINATE DEHYDROGENASE ASSEMBLY FACTOR 3, MITOCHONDRIAL"/>
    <property type="match status" value="1"/>
</dbReference>
<dbReference type="GO" id="GO:0034553">
    <property type="term" value="P:mitochondrial respiratory chain complex II assembly"/>
    <property type="evidence" value="ECO:0007669"/>
    <property type="project" value="UniProtKB-UniRule"/>
</dbReference>
<comment type="subcellular location">
    <subcellularLocation>
        <location evidence="1 6">Mitochondrion matrix</location>
    </subcellularLocation>
</comment>
<evidence type="ECO:0000256" key="6">
    <source>
        <dbReference type="RuleBase" id="RU368039"/>
    </source>
</evidence>
<evidence type="ECO:0000256" key="5">
    <source>
        <dbReference type="ARBA" id="ARBA00023186"/>
    </source>
</evidence>
<dbReference type="GO" id="GO:0005758">
    <property type="term" value="C:mitochondrial intermembrane space"/>
    <property type="evidence" value="ECO:0007669"/>
    <property type="project" value="TreeGrafter"/>
</dbReference>
<accession>A0A182PPU3</accession>